<feature type="domain" description="AMP-binding enzyme C-terminal" evidence="6">
    <location>
        <begin position="450"/>
        <end position="528"/>
    </location>
</feature>
<keyword evidence="4" id="KW-0067">ATP-binding</keyword>
<dbReference type="RefSeq" id="WP_260902518.1">
    <property type="nucleotide sequence ID" value="NZ_JAOCZP010000003.1"/>
</dbReference>
<gene>
    <name evidence="7" type="ORF">N5A92_10605</name>
</gene>
<dbReference type="InterPro" id="IPR000873">
    <property type="entry name" value="AMP-dep_synth/lig_dom"/>
</dbReference>
<evidence type="ECO:0000259" key="5">
    <source>
        <dbReference type="Pfam" id="PF00501"/>
    </source>
</evidence>
<dbReference type="InterPro" id="IPR042099">
    <property type="entry name" value="ANL_N_sf"/>
</dbReference>
<protein>
    <submittedName>
        <fullName evidence="7">AMP-binding protein</fullName>
    </submittedName>
</protein>
<dbReference type="Gene3D" id="3.30.300.30">
    <property type="match status" value="1"/>
</dbReference>
<dbReference type="InterPro" id="IPR051087">
    <property type="entry name" value="Mitochondrial_ACSM"/>
</dbReference>
<name>A0ABT2LLN4_9HYPH</name>
<evidence type="ECO:0000259" key="6">
    <source>
        <dbReference type="Pfam" id="PF13193"/>
    </source>
</evidence>
<comment type="similarity">
    <text evidence="1">Belongs to the ATP-dependent AMP-binding enzyme family.</text>
</comment>
<dbReference type="InterPro" id="IPR045851">
    <property type="entry name" value="AMP-bd_C_sf"/>
</dbReference>
<dbReference type="PANTHER" id="PTHR43605">
    <property type="entry name" value="ACYL-COENZYME A SYNTHETASE"/>
    <property type="match status" value="1"/>
</dbReference>
<evidence type="ECO:0000256" key="2">
    <source>
        <dbReference type="ARBA" id="ARBA00022598"/>
    </source>
</evidence>
<dbReference type="PANTHER" id="PTHR43605:SF10">
    <property type="entry name" value="ACYL-COA SYNTHETASE MEDIUM CHAIN FAMILY MEMBER 3"/>
    <property type="match status" value="1"/>
</dbReference>
<evidence type="ECO:0000256" key="3">
    <source>
        <dbReference type="ARBA" id="ARBA00022741"/>
    </source>
</evidence>
<dbReference type="SUPFAM" id="SSF56801">
    <property type="entry name" value="Acetyl-CoA synthetase-like"/>
    <property type="match status" value="1"/>
</dbReference>
<dbReference type="EMBL" id="JAOCZP010000003">
    <property type="protein sequence ID" value="MCT7375480.1"/>
    <property type="molecule type" value="Genomic_DNA"/>
</dbReference>
<comment type="caution">
    <text evidence="7">The sequence shown here is derived from an EMBL/GenBank/DDBJ whole genome shotgun (WGS) entry which is preliminary data.</text>
</comment>
<dbReference type="Pfam" id="PF13193">
    <property type="entry name" value="AMP-binding_C"/>
    <property type="match status" value="1"/>
</dbReference>
<dbReference type="InterPro" id="IPR020845">
    <property type="entry name" value="AMP-binding_CS"/>
</dbReference>
<accession>A0ABT2LLN4</accession>
<sequence>MLERRDSYAALYRDFRWNIPQSFNIGTAVADAWGGREPERVALFEFRADGTVEQLTYGELTARSNALANALRTAGVKRGDRVALLLPQCFETAISHAAIYKLGAIAVPLALLFGTEALEYRLQTAGVKAVITNGAGLDKLKAVNGRLTALETTISTDGADAGADDFHQLVADNSDAFTAEATGPDDPAMMIFTSGTTGPPKGALHGHRVLLGHLPGVGMHHEFLPQPGDLLWTPADWAWAGGLLNVLLPGLYLGVPVVAGRFDKFDPEAAFGLMEKMKVRNAFIPPTALRMLKGVPDIARRFRLSLRTVGSGGEALGRETYDWARAELGLTINEFYGQTECNLVLSSCGEIGVSRAGAIGLPVPGHQVAVIDAEGEPVAQGEVGQVAVRRPDPVMFLEYWRNEEATRQKFIGDWMTTGDQGLVDEDGYFHFVGRDDDVITSAGYRIGPTEIEDCLTGHPAVALAAAVGKPDPLRTEIVKAYVVLKDASAANAALAEEIKSWVRNRLSAHEYPREVEFVDSMPLTTTGKIIRRIFRERARREGE</sequence>
<dbReference type="Proteomes" id="UP001320831">
    <property type="component" value="Unassembled WGS sequence"/>
</dbReference>
<dbReference type="Gene3D" id="3.40.50.12780">
    <property type="entry name" value="N-terminal domain of ligase-like"/>
    <property type="match status" value="1"/>
</dbReference>
<keyword evidence="2" id="KW-0436">Ligase</keyword>
<proteinExistence type="inferred from homology"/>
<dbReference type="PROSITE" id="PS00455">
    <property type="entry name" value="AMP_BINDING"/>
    <property type="match status" value="1"/>
</dbReference>
<feature type="domain" description="AMP-dependent synthetase/ligase" evidence="5">
    <location>
        <begin position="33"/>
        <end position="400"/>
    </location>
</feature>
<keyword evidence="8" id="KW-1185">Reference proteome</keyword>
<dbReference type="Pfam" id="PF00501">
    <property type="entry name" value="AMP-binding"/>
    <property type="match status" value="1"/>
</dbReference>
<reference evidence="7 8" key="1">
    <citation type="submission" date="2022-09" db="EMBL/GenBank/DDBJ databases">
        <title>Chelativorans salina sp. nov., a novel slightly halophilic bacterium isolated from a saline lake sediment enrichment.</title>
        <authorList>
            <person name="Gao L."/>
            <person name="Fang B.-Z."/>
            <person name="Li W.-J."/>
        </authorList>
    </citation>
    <scope>NUCLEOTIDE SEQUENCE [LARGE SCALE GENOMIC DNA]</scope>
    <source>
        <strain evidence="7 8">EGI FJ00035</strain>
    </source>
</reference>
<keyword evidence="3" id="KW-0547">Nucleotide-binding</keyword>
<evidence type="ECO:0000256" key="1">
    <source>
        <dbReference type="ARBA" id="ARBA00006432"/>
    </source>
</evidence>
<organism evidence="7 8">
    <name type="scientific">Chelativorans salis</name>
    <dbReference type="NCBI Taxonomy" id="2978478"/>
    <lineage>
        <taxon>Bacteria</taxon>
        <taxon>Pseudomonadati</taxon>
        <taxon>Pseudomonadota</taxon>
        <taxon>Alphaproteobacteria</taxon>
        <taxon>Hyphomicrobiales</taxon>
        <taxon>Phyllobacteriaceae</taxon>
        <taxon>Chelativorans</taxon>
    </lineage>
</organism>
<evidence type="ECO:0000313" key="7">
    <source>
        <dbReference type="EMBL" id="MCT7375480.1"/>
    </source>
</evidence>
<dbReference type="InterPro" id="IPR025110">
    <property type="entry name" value="AMP-bd_C"/>
</dbReference>
<evidence type="ECO:0000313" key="8">
    <source>
        <dbReference type="Proteomes" id="UP001320831"/>
    </source>
</evidence>
<evidence type="ECO:0000256" key="4">
    <source>
        <dbReference type="ARBA" id="ARBA00022840"/>
    </source>
</evidence>